<evidence type="ECO:0000313" key="2">
    <source>
        <dbReference type="Proteomes" id="UP000481858"/>
    </source>
</evidence>
<sequence>MQGDIFQLESLTSQVTVPKSQPVMARSSSRPAGDEQVAIYNEDDLSHLLYVNNNTHHHHHHHHRHHAHEQRPFTHPADAGTILINTVGDDMEANTPALSDCESCCGSETSGMDVESPVTPPLSSFEDINDEALEAYRRKGRRNAFAADSEFDFGFPIFLGRQDEEYPLNPPQELSSVNLRSPAAATKMEKLPASQHVSAIQGSTMSWWPEPLETMENGWTTEKTEWQLRLEKENLKDNVLERERKYGIASAKNYGVTPVKNVEGRLMSWWPAPVDGMEYEWSERFYE</sequence>
<protein>
    <submittedName>
        <fullName evidence="1">Uncharacterized protein</fullName>
    </submittedName>
</protein>
<dbReference type="Proteomes" id="UP000481858">
    <property type="component" value="Unassembled WGS sequence"/>
</dbReference>
<reference evidence="1 2" key="1">
    <citation type="submission" date="2019-12" db="EMBL/GenBank/DDBJ databases">
        <title>Draft genome sequence of the ascomycete Xylaria multiplex DSM 110363.</title>
        <authorList>
            <person name="Buettner E."/>
            <person name="Kellner H."/>
        </authorList>
    </citation>
    <scope>NUCLEOTIDE SEQUENCE [LARGE SCALE GENOMIC DNA]</scope>
    <source>
        <strain evidence="1 2">DSM 110363</strain>
    </source>
</reference>
<gene>
    <name evidence="1" type="ORF">GQX73_g5313</name>
</gene>
<evidence type="ECO:0000313" key="1">
    <source>
        <dbReference type="EMBL" id="KAF2968265.1"/>
    </source>
</evidence>
<dbReference type="OrthoDB" id="4734761at2759"/>
<accession>A0A7C8ISW9</accession>
<name>A0A7C8ISW9_9PEZI</name>
<dbReference type="EMBL" id="WUBL01000054">
    <property type="protein sequence ID" value="KAF2968265.1"/>
    <property type="molecule type" value="Genomic_DNA"/>
</dbReference>
<keyword evidence="2" id="KW-1185">Reference proteome</keyword>
<dbReference type="InParanoid" id="A0A7C8ISW9"/>
<proteinExistence type="predicted"/>
<comment type="caution">
    <text evidence="1">The sequence shown here is derived from an EMBL/GenBank/DDBJ whole genome shotgun (WGS) entry which is preliminary data.</text>
</comment>
<organism evidence="1 2">
    <name type="scientific">Xylaria multiplex</name>
    <dbReference type="NCBI Taxonomy" id="323545"/>
    <lineage>
        <taxon>Eukaryota</taxon>
        <taxon>Fungi</taxon>
        <taxon>Dikarya</taxon>
        <taxon>Ascomycota</taxon>
        <taxon>Pezizomycotina</taxon>
        <taxon>Sordariomycetes</taxon>
        <taxon>Xylariomycetidae</taxon>
        <taxon>Xylariales</taxon>
        <taxon>Xylariaceae</taxon>
        <taxon>Xylaria</taxon>
    </lineage>
</organism>
<dbReference type="AlphaFoldDB" id="A0A7C8ISW9"/>